<dbReference type="InterPro" id="IPR040202">
    <property type="entry name" value="Brl1/Brr6"/>
</dbReference>
<dbReference type="GO" id="GO:0055088">
    <property type="term" value="P:lipid homeostasis"/>
    <property type="evidence" value="ECO:0007669"/>
    <property type="project" value="InterPro"/>
</dbReference>
<dbReference type="AlphaFoldDB" id="A0A0H5CFU0"/>
<protein>
    <recommendedName>
        <fullName evidence="3">Brl1/Brr6 domain-containing protein</fullName>
    </recommendedName>
</protein>
<feature type="compositionally biased region" description="Basic and acidic residues" evidence="1">
    <location>
        <begin position="74"/>
        <end position="85"/>
    </location>
</feature>
<sequence>MSELSTPVRGSDEQKKLHDELFKKHHVLAPRDPNVSLSSTKSDTNDSANSTFDSDANFSIITHHQVANDPQTPRYREEFKRRPNTDLDLSPAEPSPRKKILNGSPRSLGVKNVSNSLHKLALSNSNTGSSAPSTAVLESQSQPPSSIMKKSNFNYDRETSKRMVAKIPELSSAIDSNGELNPLKASKAVTFSPRKQFMNFPKPGKYSSPLSDAINGKPRSVRSPYLRSPRKVKSTGTSSSDWVDDDLQQEEDEAGREQQSKKNQSRKKRSSSSTRNGKGIMSAIFNPHTPYIISLYLQLLFNVAIVSILLYFVYTFISTVRADVENKVDSYATDIIQEIAICAREYSRNNCQPGHRVVALEAACSEWEKCMNRDPTTVGRARIGAETFAEIINGFIKPISWKSMFFIVFITVGSLVLTNAAFGTYRNYSGEDLRPPPQQSYSDVPMTPHILQTPHQTPYKSLQVNPAYTRYYTPKASSPNSGALVRQRNRSAKKAKK</sequence>
<dbReference type="Proteomes" id="UP000038830">
    <property type="component" value="Unassembled WGS sequence"/>
</dbReference>
<evidence type="ECO:0000313" key="5">
    <source>
        <dbReference type="Proteomes" id="UP000038830"/>
    </source>
</evidence>
<evidence type="ECO:0000313" key="4">
    <source>
        <dbReference type="EMBL" id="CEP23464.1"/>
    </source>
</evidence>
<feature type="region of interest" description="Disordered" evidence="1">
    <location>
        <begin position="471"/>
        <end position="497"/>
    </location>
</feature>
<reference evidence="5" key="1">
    <citation type="journal article" date="2015" name="J. Biotechnol.">
        <title>The structure of the Cyberlindnera jadinii genome and its relation to Candida utilis analyzed by the occurrence of single nucleotide polymorphisms.</title>
        <authorList>
            <person name="Rupp O."/>
            <person name="Brinkrolf K."/>
            <person name="Buerth C."/>
            <person name="Kunigo M."/>
            <person name="Schneider J."/>
            <person name="Jaenicke S."/>
            <person name="Goesmann A."/>
            <person name="Puehler A."/>
            <person name="Jaeger K.-E."/>
            <person name="Ernst J.F."/>
        </authorList>
    </citation>
    <scope>NUCLEOTIDE SEQUENCE [LARGE SCALE GENOMIC DNA]</scope>
    <source>
        <strain evidence="5">ATCC 18201 / CBS 1600 / BCRC 20928 / JCM 3617 / NBRC 0987 / NRRL Y-1542</strain>
    </source>
</reference>
<feature type="region of interest" description="Disordered" evidence="1">
    <location>
        <begin position="196"/>
        <end position="278"/>
    </location>
</feature>
<keyword evidence="2" id="KW-0812">Transmembrane</keyword>
<dbReference type="GO" id="GO:0006998">
    <property type="term" value="P:nuclear envelope organization"/>
    <property type="evidence" value="ECO:0007669"/>
    <property type="project" value="InterPro"/>
</dbReference>
<feature type="compositionally biased region" description="Polar residues" evidence="1">
    <location>
        <begin position="35"/>
        <end position="62"/>
    </location>
</feature>
<dbReference type="Pfam" id="PF10104">
    <property type="entry name" value="Brr6_like_C_C"/>
    <property type="match status" value="1"/>
</dbReference>
<feature type="region of interest" description="Disordered" evidence="1">
    <location>
        <begin position="433"/>
        <end position="456"/>
    </location>
</feature>
<dbReference type="PANTHER" id="PTHR28136:SF1">
    <property type="entry name" value="NUCLEUS EXPORT PROTEIN BRL1"/>
    <property type="match status" value="1"/>
</dbReference>
<feature type="domain" description="Brl1/Brr6" evidence="3">
    <location>
        <begin position="293"/>
        <end position="426"/>
    </location>
</feature>
<feature type="compositionally biased region" description="Acidic residues" evidence="1">
    <location>
        <begin position="242"/>
        <end position="254"/>
    </location>
</feature>
<keyword evidence="2" id="KW-1133">Transmembrane helix</keyword>
<feature type="region of interest" description="Disordered" evidence="1">
    <location>
        <begin position="1"/>
        <end position="153"/>
    </location>
</feature>
<keyword evidence="2" id="KW-0472">Membrane</keyword>
<dbReference type="EMBL" id="CDQK01000004">
    <property type="protein sequence ID" value="CEP23464.1"/>
    <property type="molecule type" value="Genomic_DNA"/>
</dbReference>
<accession>A0A0H5CFU0</accession>
<feature type="compositionally biased region" description="Basic and acidic residues" evidence="1">
    <location>
        <begin position="10"/>
        <end position="22"/>
    </location>
</feature>
<evidence type="ECO:0000259" key="3">
    <source>
        <dbReference type="SMART" id="SM01042"/>
    </source>
</evidence>
<evidence type="ECO:0000256" key="2">
    <source>
        <dbReference type="SAM" id="Phobius"/>
    </source>
</evidence>
<dbReference type="SMART" id="SM01042">
    <property type="entry name" value="Brr6_like_C_C"/>
    <property type="match status" value="1"/>
</dbReference>
<proteinExistence type="predicted"/>
<feature type="transmembrane region" description="Helical" evidence="2">
    <location>
        <begin position="404"/>
        <end position="425"/>
    </location>
</feature>
<evidence type="ECO:0000256" key="1">
    <source>
        <dbReference type="SAM" id="MobiDB-lite"/>
    </source>
</evidence>
<feature type="transmembrane region" description="Helical" evidence="2">
    <location>
        <begin position="295"/>
        <end position="317"/>
    </location>
</feature>
<dbReference type="PANTHER" id="PTHR28136">
    <property type="entry name" value="NUCLEUS EXPORT PROTEIN BRR6"/>
    <property type="match status" value="1"/>
</dbReference>
<gene>
    <name evidence="4" type="ORF">BN1211_4051</name>
</gene>
<dbReference type="InterPro" id="IPR018767">
    <property type="entry name" value="Brl1/Brr6_dom"/>
</dbReference>
<feature type="compositionally biased region" description="Basic residues" evidence="1">
    <location>
        <begin position="487"/>
        <end position="497"/>
    </location>
</feature>
<organism evidence="4 5">
    <name type="scientific">Cyberlindnera jadinii (strain ATCC 18201 / CBS 1600 / BCRC 20928 / JCM 3617 / NBRC 0987 / NRRL Y-1542)</name>
    <name type="common">Torula yeast</name>
    <name type="synonym">Candida utilis</name>
    <dbReference type="NCBI Taxonomy" id="983966"/>
    <lineage>
        <taxon>Eukaryota</taxon>
        <taxon>Fungi</taxon>
        <taxon>Dikarya</taxon>
        <taxon>Ascomycota</taxon>
        <taxon>Saccharomycotina</taxon>
        <taxon>Saccharomycetes</taxon>
        <taxon>Phaffomycetales</taxon>
        <taxon>Phaffomycetaceae</taxon>
        <taxon>Cyberlindnera</taxon>
    </lineage>
</organism>
<name>A0A0H5CFU0_CYBJN</name>
<dbReference type="GO" id="GO:0031965">
    <property type="term" value="C:nuclear membrane"/>
    <property type="evidence" value="ECO:0007669"/>
    <property type="project" value="InterPro"/>
</dbReference>
<feature type="compositionally biased region" description="Polar residues" evidence="1">
    <location>
        <begin position="112"/>
        <end position="153"/>
    </location>
</feature>